<dbReference type="GO" id="GO:0070534">
    <property type="term" value="P:protein K63-linked ubiquitination"/>
    <property type="evidence" value="ECO:0007669"/>
    <property type="project" value="UniProtKB-UniRule"/>
</dbReference>
<evidence type="ECO:0000313" key="24">
    <source>
        <dbReference type="Proteomes" id="UP001209570"/>
    </source>
</evidence>
<proteinExistence type="inferred from homology"/>
<evidence type="ECO:0000256" key="17">
    <source>
        <dbReference type="ARBA" id="ARBA00023242"/>
    </source>
</evidence>
<dbReference type="GO" id="GO:0005654">
    <property type="term" value="C:nucleoplasm"/>
    <property type="evidence" value="ECO:0007669"/>
    <property type="project" value="UniProtKB-SubCell"/>
</dbReference>
<dbReference type="PROSITE" id="PS51698">
    <property type="entry name" value="U_BOX"/>
    <property type="match status" value="1"/>
</dbReference>
<dbReference type="SMART" id="SM00320">
    <property type="entry name" value="WD40"/>
    <property type="match status" value="6"/>
</dbReference>
<evidence type="ECO:0000256" key="4">
    <source>
        <dbReference type="ARBA" id="ARBA00006388"/>
    </source>
</evidence>
<keyword evidence="24" id="KW-1185">Reference proteome</keyword>
<feature type="domain" description="U-box" evidence="22">
    <location>
        <begin position="1"/>
        <end position="73"/>
    </location>
</feature>
<comment type="caution">
    <text evidence="23">The sequence shown here is derived from an EMBL/GenBank/DDBJ whole genome shotgun (WGS) entry which is preliminary data.</text>
</comment>
<feature type="domain" description="EF-hand" evidence="21">
    <location>
        <begin position="888"/>
        <end position="923"/>
    </location>
</feature>
<evidence type="ECO:0000256" key="2">
    <source>
        <dbReference type="ARBA" id="ARBA00004642"/>
    </source>
</evidence>
<evidence type="ECO:0000256" key="10">
    <source>
        <dbReference type="ARBA" id="ARBA00022728"/>
    </source>
</evidence>
<keyword evidence="10 19" id="KW-0747">Spliceosome</keyword>
<protein>
    <recommendedName>
        <fullName evidence="6 19">Pre-mRNA-processing factor 19</fullName>
        <ecNumber evidence="5 19">2.3.2.27</ecNumber>
    </recommendedName>
</protein>
<dbReference type="InterPro" id="IPR055340">
    <property type="entry name" value="RING-Ubox_PRP19"/>
</dbReference>
<dbReference type="PRINTS" id="PR00320">
    <property type="entry name" value="GPROTEINBRPT"/>
</dbReference>
<dbReference type="InterPro" id="IPR013915">
    <property type="entry name" value="Prp19_cc"/>
</dbReference>
<evidence type="ECO:0000256" key="6">
    <source>
        <dbReference type="ARBA" id="ARBA00015618"/>
    </source>
</evidence>
<feature type="domain" description="EF-hand" evidence="21">
    <location>
        <begin position="932"/>
        <end position="967"/>
    </location>
</feature>
<organism evidence="23 24">
    <name type="scientific">Pythium insidiosum</name>
    <name type="common">Pythiosis disease agent</name>
    <dbReference type="NCBI Taxonomy" id="114742"/>
    <lineage>
        <taxon>Eukaryota</taxon>
        <taxon>Sar</taxon>
        <taxon>Stramenopiles</taxon>
        <taxon>Oomycota</taxon>
        <taxon>Peronosporomycetes</taxon>
        <taxon>Pythiales</taxon>
        <taxon>Pythiaceae</taxon>
        <taxon>Pythium</taxon>
    </lineage>
</organism>
<dbReference type="EC" id="2.3.2.27" evidence="5 19"/>
<feature type="repeat" description="WD" evidence="18">
    <location>
        <begin position="394"/>
        <end position="435"/>
    </location>
</feature>
<dbReference type="Pfam" id="PF08606">
    <property type="entry name" value="Prp19"/>
    <property type="match status" value="1"/>
</dbReference>
<dbReference type="SUPFAM" id="SSF57850">
    <property type="entry name" value="RING/U-box"/>
    <property type="match status" value="1"/>
</dbReference>
<dbReference type="InterPro" id="IPR001680">
    <property type="entry name" value="WD40_rpt"/>
</dbReference>
<name>A0AAD5Q8Y9_PYTIN</name>
<keyword evidence="15 19" id="KW-0508">mRNA splicing</keyword>
<comment type="function">
    <text evidence="19">Ubiquitin-protein ligase which is mainly involved pre-mRNA splicing and DNA repair. Required for pre-mRNA splicing as component of the spliceosome.</text>
</comment>
<evidence type="ECO:0000256" key="15">
    <source>
        <dbReference type="ARBA" id="ARBA00023187"/>
    </source>
</evidence>
<keyword evidence="7 18" id="KW-0853">WD repeat</keyword>
<dbReference type="PROSITE" id="PS00678">
    <property type="entry name" value="WD_REPEATS_1"/>
    <property type="match status" value="1"/>
</dbReference>
<dbReference type="FunFam" id="3.30.40.10:FF:000027">
    <property type="entry name" value="Pre-mRNA-processing factor 19, putative"/>
    <property type="match status" value="1"/>
</dbReference>
<evidence type="ECO:0000259" key="21">
    <source>
        <dbReference type="PROSITE" id="PS50222"/>
    </source>
</evidence>
<sequence>MLCSISGQVPVEPVVSVKSGHVFEKRLVLQYLAQNQSRCPVTQDELDAEKDLLPLIVAPPTASKAPTNLTTFSPEAASIPQLLSLFQNEWDAVMLETFTLKKHLEKTRQELSHALYQHDAACRVIARLNSENAALRERLATRSTAAGQDDVDMEAPTKDGLSVEAIATIDAKQKALAKERKEFKKKEAPVRAARLDGLASSWAVASSHTLHDSEKPGVLSVAVDPKDAHRVVTTGVDKQVKIFNVKTQQLSATLDGHSKKVNKAAFHPSADLLVSASHDKTVKVWSATPTQQYSAVHSLSFHGDAVVDTSIHATGDYFISASLDATWGFADIRSGMLVARRYLNGERDDLKLANASNEALCVAFHPDGGIFGTGAKNKLVQMWDVKSMENVVTFEGHQAAVNCLTFSENGYQLATGSHDGTINIWDLRKLKGIFELNLSKMGPINDVTFDPSGQFLAVAGANVRVLKEVGKTEWEVVKTFDAHKAAVTGAEVAIDQTLKDPTITATPHPLLQDPRAIALPLDRVLECPIVGTDTDVLLEALLRQAPTHSSESIGPSSRLSPKAALALRPSQRPAKAPRKNAQRRAAPDGLTITPLLSNEMRGRLQQHLQDKIQGNHWQNEVRSRLARPLSATTFCHRDERLDHPLAACRLDVGSSTLQLYPYSVEAHASAAAVARVYRRHRFRQDVLARARVFAVRVRFFRRIVKPQLVLAHRRRRAAAVHIQRRFRCYLHWRRHVLRPFVERYVEATLRQCVRRLAAQRVIIVILRRRLATRRAHEAHVRRREQVVRRWVAKTRVCLFVHLVWCSQWFRQQREVNLQRLREEIAALERSDHDVHVEYSTIFKTVFGKTLLKKELSEWRRRVRQSDAQLVSRRLSSKALTADMDEQQLTRHRLRQCFQIFDLDGSGALDLDEFQLMLSYLRRNERQQTAVKLTTAQTRDLFNQLDQDGNNRVTIDEFEQWWHSQHAKQQRDAGSSSASVSYLTTGLDRLVLTGHGVLFWLLGKKQQLERKFVKKMMVKRAMDSAKRALLAAWANDETEKHALVSTKHKTWRCAHCGRRFGLRRDLLEHALVTNCAGQAHDGWTVDTFAMQRWVREEELRLVDDEEEDADGGDDDEEGGDEDPEASRSEACAPVPP</sequence>
<dbReference type="Gene3D" id="3.30.40.10">
    <property type="entry name" value="Zinc/RING finger domain, C3HC4 (zinc finger)"/>
    <property type="match status" value="1"/>
</dbReference>
<comment type="subunit">
    <text evidence="19">Homotetramer.</text>
</comment>
<evidence type="ECO:0000256" key="7">
    <source>
        <dbReference type="ARBA" id="ARBA00022574"/>
    </source>
</evidence>
<feature type="repeat" description="WD" evidence="18">
    <location>
        <begin position="254"/>
        <end position="295"/>
    </location>
</feature>
<evidence type="ECO:0000256" key="9">
    <source>
        <dbReference type="ARBA" id="ARBA00022679"/>
    </source>
</evidence>
<keyword evidence="13 19" id="KW-0833">Ubl conjugation pathway</keyword>
<dbReference type="InterPro" id="IPR015943">
    <property type="entry name" value="WD40/YVTN_repeat-like_dom_sf"/>
</dbReference>
<evidence type="ECO:0000256" key="1">
    <source>
        <dbReference type="ARBA" id="ARBA00000900"/>
    </source>
</evidence>
<gene>
    <name evidence="23" type="ORF">P43SY_006944</name>
</gene>
<dbReference type="Gene3D" id="2.130.10.10">
    <property type="entry name" value="YVTN repeat-like/Quinoprotein amine dehydrogenase"/>
    <property type="match status" value="1"/>
</dbReference>
<dbReference type="PROSITE" id="PS50222">
    <property type="entry name" value="EF_HAND_2"/>
    <property type="match status" value="2"/>
</dbReference>
<evidence type="ECO:0000256" key="11">
    <source>
        <dbReference type="ARBA" id="ARBA00022737"/>
    </source>
</evidence>
<dbReference type="CDD" id="cd00051">
    <property type="entry name" value="EFh"/>
    <property type="match status" value="1"/>
</dbReference>
<dbReference type="SMART" id="SM00054">
    <property type="entry name" value="EFh"/>
    <property type="match status" value="2"/>
</dbReference>
<feature type="region of interest" description="Disordered" evidence="20">
    <location>
        <begin position="1098"/>
        <end position="1135"/>
    </location>
</feature>
<accession>A0AAD5Q8Y9</accession>
<evidence type="ECO:0000256" key="20">
    <source>
        <dbReference type="SAM" id="MobiDB-lite"/>
    </source>
</evidence>
<dbReference type="GO" id="GO:0000974">
    <property type="term" value="C:Prp19 complex"/>
    <property type="evidence" value="ECO:0007669"/>
    <property type="project" value="UniProtKB-UniRule"/>
</dbReference>
<dbReference type="GO" id="GO:0061630">
    <property type="term" value="F:ubiquitin protein ligase activity"/>
    <property type="evidence" value="ECO:0007669"/>
    <property type="project" value="UniProtKB-UniRule"/>
</dbReference>
<dbReference type="Proteomes" id="UP001209570">
    <property type="component" value="Unassembled WGS sequence"/>
</dbReference>
<evidence type="ECO:0000256" key="3">
    <source>
        <dbReference type="ARBA" id="ARBA00004906"/>
    </source>
</evidence>
<feature type="repeat" description="WD" evidence="18">
    <location>
        <begin position="352"/>
        <end position="393"/>
    </location>
</feature>
<evidence type="ECO:0000313" key="23">
    <source>
        <dbReference type="EMBL" id="KAJ0405259.1"/>
    </source>
</evidence>
<dbReference type="Pfam" id="PF00400">
    <property type="entry name" value="WD40"/>
    <property type="match status" value="3"/>
</dbReference>
<dbReference type="InterPro" id="IPR003613">
    <property type="entry name" value="Ubox_domain"/>
</dbReference>
<keyword evidence="9 19" id="KW-0808">Transferase</keyword>
<keyword evidence="17 19" id="KW-0539">Nucleus</keyword>
<evidence type="ECO:0000256" key="14">
    <source>
        <dbReference type="ARBA" id="ARBA00022837"/>
    </source>
</evidence>
<dbReference type="PROSITE" id="PS50294">
    <property type="entry name" value="WD_REPEATS_REGION"/>
    <property type="match status" value="3"/>
</dbReference>
<dbReference type="SMART" id="SM00504">
    <property type="entry name" value="Ubox"/>
    <property type="match status" value="1"/>
</dbReference>
<dbReference type="Gene3D" id="1.10.238.10">
    <property type="entry name" value="EF-hand"/>
    <property type="match status" value="1"/>
</dbReference>
<dbReference type="PANTHER" id="PTHR43995">
    <property type="entry name" value="PRE-MRNA-PROCESSING FACTOR 19"/>
    <property type="match status" value="1"/>
</dbReference>
<dbReference type="InterPro" id="IPR002048">
    <property type="entry name" value="EF_hand_dom"/>
</dbReference>
<dbReference type="InterPro" id="IPR019775">
    <property type="entry name" value="WD40_repeat_CS"/>
</dbReference>
<dbReference type="PROSITE" id="PS00018">
    <property type="entry name" value="EF_HAND_1"/>
    <property type="match status" value="2"/>
</dbReference>
<keyword evidence="11" id="KW-0677">Repeat</keyword>
<dbReference type="GO" id="GO:0005509">
    <property type="term" value="F:calcium ion binding"/>
    <property type="evidence" value="ECO:0007669"/>
    <property type="project" value="InterPro"/>
</dbReference>
<evidence type="ECO:0000256" key="19">
    <source>
        <dbReference type="RuleBase" id="RU367101"/>
    </source>
</evidence>
<evidence type="ECO:0000256" key="8">
    <source>
        <dbReference type="ARBA" id="ARBA00022664"/>
    </source>
</evidence>
<keyword evidence="12 19" id="KW-0227">DNA damage</keyword>
<dbReference type="GO" id="GO:0005737">
    <property type="term" value="C:cytoplasm"/>
    <property type="evidence" value="ECO:0007669"/>
    <property type="project" value="TreeGrafter"/>
</dbReference>
<dbReference type="GO" id="GO:0000398">
    <property type="term" value="P:mRNA splicing, via spliceosome"/>
    <property type="evidence" value="ECO:0007669"/>
    <property type="project" value="InterPro"/>
</dbReference>
<dbReference type="CDD" id="cd00200">
    <property type="entry name" value="WD40"/>
    <property type="match status" value="1"/>
</dbReference>
<evidence type="ECO:0000256" key="13">
    <source>
        <dbReference type="ARBA" id="ARBA00022786"/>
    </source>
</evidence>
<feature type="region of interest" description="Disordered" evidence="20">
    <location>
        <begin position="547"/>
        <end position="591"/>
    </location>
</feature>
<comment type="pathway">
    <text evidence="3 19">Protein modification; protein ubiquitination.</text>
</comment>
<dbReference type="AlphaFoldDB" id="A0AAD5Q8Y9"/>
<dbReference type="SUPFAM" id="SSF50978">
    <property type="entry name" value="WD40 repeat-like"/>
    <property type="match status" value="1"/>
</dbReference>
<dbReference type="InterPro" id="IPR036322">
    <property type="entry name" value="WD40_repeat_dom_sf"/>
</dbReference>
<dbReference type="CDD" id="cd16656">
    <property type="entry name" value="RING-Ubox_PRP19"/>
    <property type="match status" value="1"/>
</dbReference>
<dbReference type="InterPro" id="IPR038959">
    <property type="entry name" value="Prp19"/>
</dbReference>
<dbReference type="InterPro" id="IPR020472">
    <property type="entry name" value="WD40_PAC1"/>
</dbReference>
<comment type="subcellular location">
    <subcellularLocation>
        <location evidence="2">Nucleus</location>
        <location evidence="2">Nucleoplasm</location>
    </subcellularLocation>
</comment>
<feature type="compositionally biased region" description="Polar residues" evidence="20">
    <location>
        <begin position="547"/>
        <end position="559"/>
    </location>
</feature>
<evidence type="ECO:0000256" key="5">
    <source>
        <dbReference type="ARBA" id="ARBA00012483"/>
    </source>
</evidence>
<evidence type="ECO:0000256" key="16">
    <source>
        <dbReference type="ARBA" id="ARBA00023204"/>
    </source>
</evidence>
<dbReference type="InterPro" id="IPR018247">
    <property type="entry name" value="EF_Hand_1_Ca_BS"/>
</dbReference>
<evidence type="ECO:0000259" key="22">
    <source>
        <dbReference type="PROSITE" id="PS51698"/>
    </source>
</evidence>
<comment type="catalytic activity">
    <reaction evidence="1 19">
        <text>S-ubiquitinyl-[E2 ubiquitin-conjugating enzyme]-L-cysteine + [acceptor protein]-L-lysine = [E2 ubiquitin-conjugating enzyme]-L-cysteine + N(6)-ubiquitinyl-[acceptor protein]-L-lysine.</text>
        <dbReference type="EC" id="2.3.2.27"/>
    </reaction>
</comment>
<dbReference type="Pfam" id="PF13499">
    <property type="entry name" value="EF-hand_7"/>
    <property type="match status" value="1"/>
</dbReference>
<keyword evidence="14" id="KW-0106">Calcium</keyword>
<dbReference type="InterPro" id="IPR011992">
    <property type="entry name" value="EF-hand-dom_pair"/>
</dbReference>
<dbReference type="EMBL" id="JAKCXM010000048">
    <property type="protein sequence ID" value="KAJ0405259.1"/>
    <property type="molecule type" value="Genomic_DNA"/>
</dbReference>
<keyword evidence="8 19" id="KW-0507">mRNA processing</keyword>
<dbReference type="GO" id="GO:0006281">
    <property type="term" value="P:DNA repair"/>
    <property type="evidence" value="ECO:0007669"/>
    <property type="project" value="UniProtKB-KW"/>
</dbReference>
<evidence type="ECO:0000256" key="12">
    <source>
        <dbReference type="ARBA" id="ARBA00022763"/>
    </source>
</evidence>
<feature type="compositionally biased region" description="Acidic residues" evidence="20">
    <location>
        <begin position="1102"/>
        <end position="1122"/>
    </location>
</feature>
<keyword evidence="16 19" id="KW-0234">DNA repair</keyword>
<comment type="similarity">
    <text evidence="4 19">Belongs to the WD repeat PRP19 family.</text>
</comment>
<reference evidence="23" key="1">
    <citation type="submission" date="2021-12" db="EMBL/GenBank/DDBJ databases">
        <title>Prjna785345.</title>
        <authorList>
            <person name="Rujirawat T."/>
            <person name="Krajaejun T."/>
        </authorList>
    </citation>
    <scope>NUCLEOTIDE SEQUENCE</scope>
    <source>
        <strain evidence="23">Pi057C3</strain>
    </source>
</reference>
<evidence type="ECO:0000256" key="18">
    <source>
        <dbReference type="PROSITE-ProRule" id="PRU00221"/>
    </source>
</evidence>
<dbReference type="PANTHER" id="PTHR43995:SF1">
    <property type="entry name" value="PRE-MRNA-PROCESSING FACTOR 19"/>
    <property type="match status" value="1"/>
</dbReference>
<dbReference type="SUPFAM" id="SSF47473">
    <property type="entry name" value="EF-hand"/>
    <property type="match status" value="1"/>
</dbReference>
<dbReference type="InterPro" id="IPR013083">
    <property type="entry name" value="Znf_RING/FYVE/PHD"/>
</dbReference>
<dbReference type="PROSITE" id="PS50082">
    <property type="entry name" value="WD_REPEATS_2"/>
    <property type="match status" value="3"/>
</dbReference>
<dbReference type="GO" id="GO:0071006">
    <property type="term" value="C:U2-type catalytic step 1 spliceosome"/>
    <property type="evidence" value="ECO:0007669"/>
    <property type="project" value="TreeGrafter"/>
</dbReference>